<name>A0A845U4E0_9PROT</name>
<keyword evidence="1" id="KW-1133">Transmembrane helix</keyword>
<keyword evidence="1" id="KW-0472">Membrane</keyword>
<sequence length="64" mass="7174">MNDEEENSRRQKAARLLQDILTPLQSSSPSDGSLGDEIMRDLKNMLLIVLAIVFFAACWLVVNP</sequence>
<gene>
    <name evidence="2" type="ORF">GL267_05220</name>
</gene>
<keyword evidence="1" id="KW-0812">Transmembrane</keyword>
<evidence type="ECO:0000256" key="1">
    <source>
        <dbReference type="SAM" id="Phobius"/>
    </source>
</evidence>
<dbReference type="AlphaFoldDB" id="A0A845U4E0"/>
<reference evidence="2" key="1">
    <citation type="submission" date="2019-11" db="EMBL/GenBank/DDBJ databases">
        <title>Acidithiobacillus ferrianus sp. nov.: a facultatively anaerobic and extremely acidophilic chemolithoautotroph.</title>
        <authorList>
            <person name="Norris P.R."/>
            <person name="Falagan C."/>
            <person name="Moya-Beltran A."/>
            <person name="Castro M."/>
            <person name="Quatrini R."/>
            <person name="Johnson D.B."/>
        </authorList>
    </citation>
    <scope>NUCLEOTIDE SEQUENCE [LARGE SCALE GENOMIC DNA]</scope>
    <source>
        <strain evidence="2">MG</strain>
    </source>
</reference>
<protein>
    <submittedName>
        <fullName evidence="2">Uncharacterized protein</fullName>
    </submittedName>
</protein>
<evidence type="ECO:0000313" key="2">
    <source>
        <dbReference type="EMBL" id="NDU42066.1"/>
    </source>
</evidence>
<comment type="caution">
    <text evidence="2">The sequence shown here is derived from an EMBL/GenBank/DDBJ whole genome shotgun (WGS) entry which is preliminary data.</text>
</comment>
<feature type="transmembrane region" description="Helical" evidence="1">
    <location>
        <begin position="45"/>
        <end position="62"/>
    </location>
</feature>
<organism evidence="2">
    <name type="scientific">Acidithiobacillus ferrianus</name>
    <dbReference type="NCBI Taxonomy" id="2678518"/>
    <lineage>
        <taxon>Bacteria</taxon>
        <taxon>Pseudomonadati</taxon>
        <taxon>Pseudomonadota</taxon>
        <taxon>Acidithiobacillia</taxon>
        <taxon>Acidithiobacillales</taxon>
        <taxon>Acidithiobacillaceae</taxon>
        <taxon>Acidithiobacillus</taxon>
    </lineage>
</organism>
<accession>A0A845U4E0</accession>
<dbReference type="RefSeq" id="WP_163097230.1">
    <property type="nucleotide sequence ID" value="NZ_CP127523.1"/>
</dbReference>
<dbReference type="EMBL" id="WNJL01000023">
    <property type="protein sequence ID" value="NDU42066.1"/>
    <property type="molecule type" value="Genomic_DNA"/>
</dbReference>
<proteinExistence type="predicted"/>